<dbReference type="Gene3D" id="3.50.50.60">
    <property type="entry name" value="FAD/NAD(P)-binding domain"/>
    <property type="match status" value="3"/>
</dbReference>
<evidence type="ECO:0000256" key="9">
    <source>
        <dbReference type="ARBA" id="ARBA00023221"/>
    </source>
</evidence>
<comment type="cofactor">
    <cofactor evidence="1">
        <name>FAD</name>
        <dbReference type="ChEBI" id="CHEBI:57692"/>
    </cofactor>
</comment>
<accession>A0A2T5IZC8</accession>
<dbReference type="GO" id="GO:0008203">
    <property type="term" value="P:cholesterol metabolic process"/>
    <property type="evidence" value="ECO:0007669"/>
    <property type="project" value="UniProtKB-KW"/>
</dbReference>
<dbReference type="Pfam" id="PF05199">
    <property type="entry name" value="GMC_oxred_C"/>
    <property type="match status" value="1"/>
</dbReference>
<dbReference type="InterPro" id="IPR000172">
    <property type="entry name" value="GMC_OxRdtase_N"/>
</dbReference>
<keyword evidence="8" id="KW-1207">Sterol metabolism</keyword>
<dbReference type="PANTHER" id="PTHR47470">
    <property type="entry name" value="CHOLESTEROL OXIDASE"/>
    <property type="match status" value="1"/>
</dbReference>
<keyword evidence="19" id="KW-1185">Reference proteome</keyword>
<dbReference type="EC" id="1.1.3.6" evidence="13"/>
<sequence length="534" mass="58921">MSTEIDYDILIVGSGFGGSVSALRLAEKGWKVAILEMGRRLSSEDFEKAATSTTALSWMPSLGMKGFFAQEVFQHVAILRGIGVGGGSNVYGAVLLEPKTAFYQDTAWSHLNANWQHELAPHYDTARRMLGISHNPYRGIQDEWLEKAAHKMGVGHTFGAVPQGIFFGQTQGLNPDPYFDGQGPARQGCTQCGRCFTGCSYGAKNSLDKNYLYFAERAGVTILPEHKVTHIAPCHGGGYVLYVEHPWQKDKTYRPLKAAKVILSAGALGTQEILFNSRDRYQTLPHISDTLGQRVRTNSEALVGILAKDSQIDVTQGTAISTHFYADDKTHLTQNRLPPSYSMMKFYMVPMVDDTHPLRRAIRTLWAYMRHPLNAFRVYFAANWYKRTTYLTVMQHADNEMAFSFGRSLLRGFRFALRSELAKGGRTPSFLPQANAAARAVAEVSDGIPQNMIVESLGNMSVTAHILGGAVMADSPRTGVIDIDHEVFNYPHLYVVDGSAIPANVGVNPSLTITALAERFAARFPKKHPTGYSS</sequence>
<evidence type="ECO:0000256" key="7">
    <source>
        <dbReference type="ARBA" id="ARBA00023098"/>
    </source>
</evidence>
<evidence type="ECO:0000313" key="19">
    <source>
        <dbReference type="Proteomes" id="UP000244223"/>
    </source>
</evidence>
<dbReference type="InterPro" id="IPR007867">
    <property type="entry name" value="GMC_OxRtase_C"/>
</dbReference>
<evidence type="ECO:0000256" key="2">
    <source>
        <dbReference type="ARBA" id="ARBA00010790"/>
    </source>
</evidence>
<keyword evidence="5" id="KW-0274">FAD</keyword>
<dbReference type="SUPFAM" id="SSF51905">
    <property type="entry name" value="FAD/NAD(P)-binding domain"/>
    <property type="match status" value="1"/>
</dbReference>
<keyword evidence="7" id="KW-0443">Lipid metabolism</keyword>
<evidence type="ECO:0000256" key="5">
    <source>
        <dbReference type="ARBA" id="ARBA00022827"/>
    </source>
</evidence>
<name>A0A2T5IZC8_9GAMM</name>
<evidence type="ECO:0000256" key="8">
    <source>
        <dbReference type="ARBA" id="ARBA00023166"/>
    </source>
</evidence>
<dbReference type="GO" id="GO:0016995">
    <property type="term" value="F:cholesterol oxidase activity"/>
    <property type="evidence" value="ECO:0007669"/>
    <property type="project" value="UniProtKB-EC"/>
</dbReference>
<evidence type="ECO:0000256" key="10">
    <source>
        <dbReference type="ARBA" id="ARBA00023235"/>
    </source>
</evidence>
<dbReference type="Proteomes" id="UP000244223">
    <property type="component" value="Unassembled WGS sequence"/>
</dbReference>
<evidence type="ECO:0000256" key="4">
    <source>
        <dbReference type="ARBA" id="ARBA00022630"/>
    </source>
</evidence>
<evidence type="ECO:0000256" key="15">
    <source>
        <dbReference type="ARBA" id="ARBA00049778"/>
    </source>
</evidence>
<dbReference type="AlphaFoldDB" id="A0A2T5IZC8"/>
<keyword evidence="9" id="KW-0753">Steroid metabolism</keyword>
<keyword evidence="3" id="KW-0153">Cholesterol metabolism</keyword>
<dbReference type="PANTHER" id="PTHR47470:SF1">
    <property type="entry name" value="FAD-DEPENDENT OXIDOREDUCTASE 2 FAD BINDING DOMAIN-CONTAINING PROTEIN"/>
    <property type="match status" value="1"/>
</dbReference>
<dbReference type="EC" id="5.3.3.1" evidence="11"/>
<evidence type="ECO:0000256" key="11">
    <source>
        <dbReference type="ARBA" id="ARBA00038856"/>
    </source>
</evidence>
<reference evidence="18 19" key="1">
    <citation type="submission" date="2018-04" db="EMBL/GenBank/DDBJ databases">
        <title>Genomic Encyclopedia of Archaeal and Bacterial Type Strains, Phase II (KMG-II): from individual species to whole genera.</title>
        <authorList>
            <person name="Goeker M."/>
        </authorList>
    </citation>
    <scope>NUCLEOTIDE SEQUENCE [LARGE SCALE GENOMIC DNA]</scope>
    <source>
        <strain evidence="18 19">DSM 5822</strain>
    </source>
</reference>
<dbReference type="GO" id="GO:0004769">
    <property type="term" value="F:steroid Delta-isomerase activity"/>
    <property type="evidence" value="ECO:0007669"/>
    <property type="project" value="UniProtKB-EC"/>
</dbReference>
<protein>
    <recommendedName>
        <fullName evidence="14">Cholesterol oxidase</fullName>
        <ecNumber evidence="13">1.1.3.6</ecNumber>
        <ecNumber evidence="11">5.3.3.1</ecNumber>
    </recommendedName>
    <alternativeName>
        <fullName evidence="15">Cholesterol isomerase</fullName>
    </alternativeName>
</protein>
<comment type="caution">
    <text evidence="18">The sequence shown here is derived from an EMBL/GenBank/DDBJ whole genome shotgun (WGS) entry which is preliminary data.</text>
</comment>
<dbReference type="RefSeq" id="WP_170106943.1">
    <property type="nucleotide sequence ID" value="NZ_QAON01000007.1"/>
</dbReference>
<gene>
    <name evidence="18" type="ORF">C8N29_107126</name>
</gene>
<organism evidence="18 19">
    <name type="scientific">Agitococcus lubricus</name>
    <dbReference type="NCBI Taxonomy" id="1077255"/>
    <lineage>
        <taxon>Bacteria</taxon>
        <taxon>Pseudomonadati</taxon>
        <taxon>Pseudomonadota</taxon>
        <taxon>Gammaproteobacteria</taxon>
        <taxon>Moraxellales</taxon>
        <taxon>Moraxellaceae</taxon>
        <taxon>Agitococcus</taxon>
    </lineage>
</organism>
<feature type="domain" description="Glucose-methanol-choline oxidoreductase C-terminal" evidence="17">
    <location>
        <begin position="452"/>
        <end position="517"/>
    </location>
</feature>
<keyword evidence="10" id="KW-0413">Isomerase</keyword>
<keyword evidence="6" id="KW-0560">Oxidoreductase</keyword>
<evidence type="ECO:0000256" key="14">
    <source>
        <dbReference type="ARBA" id="ARBA00049744"/>
    </source>
</evidence>
<comment type="pathway">
    <text evidence="12">Steroid metabolism; cholesterol degradation.</text>
</comment>
<evidence type="ECO:0000256" key="3">
    <source>
        <dbReference type="ARBA" id="ARBA00022548"/>
    </source>
</evidence>
<evidence type="ECO:0000259" key="16">
    <source>
        <dbReference type="Pfam" id="PF00732"/>
    </source>
</evidence>
<dbReference type="InterPro" id="IPR052542">
    <property type="entry name" value="Cholesterol_Oxidase"/>
</dbReference>
<evidence type="ECO:0000313" key="18">
    <source>
        <dbReference type="EMBL" id="PTQ89393.1"/>
    </source>
</evidence>
<dbReference type="EMBL" id="QAON01000007">
    <property type="protein sequence ID" value="PTQ89393.1"/>
    <property type="molecule type" value="Genomic_DNA"/>
</dbReference>
<keyword evidence="4" id="KW-0285">Flavoprotein</keyword>
<comment type="similarity">
    <text evidence="2">Belongs to the GMC oxidoreductase family.</text>
</comment>
<evidence type="ECO:0000256" key="1">
    <source>
        <dbReference type="ARBA" id="ARBA00001974"/>
    </source>
</evidence>
<proteinExistence type="inferred from homology"/>
<evidence type="ECO:0000259" key="17">
    <source>
        <dbReference type="Pfam" id="PF05199"/>
    </source>
</evidence>
<feature type="domain" description="Glucose-methanol-choline oxidoreductase N-terminal" evidence="16">
    <location>
        <begin position="187"/>
        <end position="277"/>
    </location>
</feature>
<dbReference type="InterPro" id="IPR036188">
    <property type="entry name" value="FAD/NAD-bd_sf"/>
</dbReference>
<evidence type="ECO:0000256" key="12">
    <source>
        <dbReference type="ARBA" id="ARBA00049645"/>
    </source>
</evidence>
<dbReference type="Pfam" id="PF00732">
    <property type="entry name" value="GMC_oxred_N"/>
    <property type="match status" value="1"/>
</dbReference>
<evidence type="ECO:0000256" key="6">
    <source>
        <dbReference type="ARBA" id="ARBA00023002"/>
    </source>
</evidence>
<dbReference type="Pfam" id="PF13450">
    <property type="entry name" value="NAD_binding_8"/>
    <property type="match status" value="1"/>
</dbReference>
<dbReference type="GO" id="GO:0050660">
    <property type="term" value="F:flavin adenine dinucleotide binding"/>
    <property type="evidence" value="ECO:0007669"/>
    <property type="project" value="InterPro"/>
</dbReference>
<evidence type="ECO:0000256" key="13">
    <source>
        <dbReference type="ARBA" id="ARBA00049723"/>
    </source>
</evidence>